<dbReference type="Pfam" id="PF09423">
    <property type="entry name" value="PhoD"/>
    <property type="match status" value="1"/>
</dbReference>
<dbReference type="SUPFAM" id="SSF56300">
    <property type="entry name" value="Metallo-dependent phosphatases"/>
    <property type="match status" value="1"/>
</dbReference>
<dbReference type="RefSeq" id="WP_142812803.1">
    <property type="nucleotide sequence ID" value="NZ_CP036282.1"/>
</dbReference>
<feature type="domain" description="PhoD-like phosphatase metallophosphatase" evidence="1">
    <location>
        <begin position="146"/>
        <end position="491"/>
    </location>
</feature>
<proteinExistence type="predicted"/>
<organism evidence="3 4">
    <name type="scientific">Rhodoferax aquaticus</name>
    <dbReference type="NCBI Taxonomy" id="2527691"/>
    <lineage>
        <taxon>Bacteria</taxon>
        <taxon>Pseudomonadati</taxon>
        <taxon>Pseudomonadota</taxon>
        <taxon>Betaproteobacteria</taxon>
        <taxon>Burkholderiales</taxon>
        <taxon>Comamonadaceae</taxon>
        <taxon>Rhodoferax</taxon>
    </lineage>
</organism>
<sequence length="523" mass="57338">MPHPIPLDRRQLLLCATAATTSLWLPRSAWSQARPSDNPFALGVASGSPTHQGVVLWTRLAAGSVPPTQDATVRWEVAHDAQFQRVVHSGQSTAPALLGHAVHVELQGLAPDRWYHYRFMWGDAVSPTGRTRTFPAPGTPAARLRLAYASCQHWEHGYYSAYRHMRQEQLDAVVFLGDYIYEYGGSSKAVRSVSSSAVISLDDYRARYALYKSDPDLQAMHAACPWLMTWDDHEVQNDYAGTTAGSKGPAVANFLARRAAAYQAFYEHMPVRASVLTQALGGLARGAEMRIYGQVPFGTLATLYLLDDRQYRDPQACTKDGAPGSSTVNPAQCAIWSDAQRTLLGDAQERWVDQAFAKSAGTWNVVGQQTVFGQRDFKLGQGQSLSNDGWDGYGPARSRFTTSLQRHSVRNPVLLGGDVHANWVGHVKADYAQDRSATVGVEFCGTSITSYGGNNDKLAEQLTENPHFVFADRERRGYGVAEFTPTQLTTTLRAVQDPSLASSGIDTLAQFVVQAGQARIERV</sequence>
<dbReference type="CDD" id="cd07389">
    <property type="entry name" value="MPP_PhoD"/>
    <property type="match status" value="1"/>
</dbReference>
<evidence type="ECO:0000313" key="4">
    <source>
        <dbReference type="Proteomes" id="UP000317365"/>
    </source>
</evidence>
<dbReference type="InterPro" id="IPR018946">
    <property type="entry name" value="PhoD-like_MPP"/>
</dbReference>
<gene>
    <name evidence="3" type="ORF">EXZ61_16535</name>
</gene>
<dbReference type="PANTHER" id="PTHR43606:SF2">
    <property type="entry name" value="ALKALINE PHOSPHATASE FAMILY PROTEIN (AFU_ORTHOLOGUE AFUA_5G03860)"/>
    <property type="match status" value="1"/>
</dbReference>
<accession>A0A515ESP2</accession>
<evidence type="ECO:0000259" key="2">
    <source>
        <dbReference type="Pfam" id="PF16655"/>
    </source>
</evidence>
<dbReference type="KEGG" id="rhg:EXZ61_16535"/>
<evidence type="ECO:0000259" key="1">
    <source>
        <dbReference type="Pfam" id="PF09423"/>
    </source>
</evidence>
<dbReference type="Pfam" id="PF16655">
    <property type="entry name" value="PhoD_N"/>
    <property type="match status" value="1"/>
</dbReference>
<name>A0A515ESP2_9BURK</name>
<dbReference type="InterPro" id="IPR029052">
    <property type="entry name" value="Metallo-depent_PP-like"/>
</dbReference>
<reference evidence="4" key="2">
    <citation type="journal article" date="2020" name="Int. J. Syst. Evol. Microbiol.">
        <title>Genomic insights into a novel species Rhodoferax aquaticus sp. nov., isolated from freshwater.</title>
        <authorList>
            <person name="Li T."/>
            <person name="Zhuo Y."/>
            <person name="Jin C.Z."/>
            <person name="Wu X."/>
            <person name="Ko S.R."/>
            <person name="Jin F.J."/>
            <person name="Ahn C.Y."/>
            <person name="Oh H.M."/>
            <person name="Lee H.G."/>
            <person name="Jin L."/>
        </authorList>
    </citation>
    <scope>NUCLEOTIDE SEQUENCE [LARGE SCALE GENOMIC DNA]</scope>
    <source>
        <strain evidence="4">Gr-4</strain>
    </source>
</reference>
<protein>
    <submittedName>
        <fullName evidence="3">Alkaline phosphatase</fullName>
    </submittedName>
</protein>
<dbReference type="Gene3D" id="3.60.21.70">
    <property type="entry name" value="PhoD-like phosphatase"/>
    <property type="match status" value="1"/>
</dbReference>
<dbReference type="PANTHER" id="PTHR43606">
    <property type="entry name" value="PHOSPHATASE, PUTATIVE (AFU_ORTHOLOGUE AFUA_6G08710)-RELATED"/>
    <property type="match status" value="1"/>
</dbReference>
<dbReference type="Proteomes" id="UP000317365">
    <property type="component" value="Chromosome"/>
</dbReference>
<dbReference type="InterPro" id="IPR032093">
    <property type="entry name" value="PhoD_N"/>
</dbReference>
<dbReference type="EMBL" id="CP036282">
    <property type="protein sequence ID" value="QDL55648.1"/>
    <property type="molecule type" value="Genomic_DNA"/>
</dbReference>
<feature type="domain" description="Phospholipase D N-terminal" evidence="2">
    <location>
        <begin position="42"/>
        <end position="133"/>
    </location>
</feature>
<dbReference type="InterPro" id="IPR038607">
    <property type="entry name" value="PhoD-like_sf"/>
</dbReference>
<reference evidence="4" key="1">
    <citation type="submission" date="2019-02" db="EMBL/GenBank/DDBJ databases">
        <title>Complete genome sequence of Rhodoferax sp. Gr-4.</title>
        <authorList>
            <person name="Jin L."/>
        </authorList>
    </citation>
    <scope>NUCLEOTIDE SEQUENCE [LARGE SCALE GENOMIC DNA]</scope>
    <source>
        <strain evidence="4">Gr-4</strain>
    </source>
</reference>
<dbReference type="AlphaFoldDB" id="A0A515ESP2"/>
<dbReference type="InterPro" id="IPR052900">
    <property type="entry name" value="Phospholipid_Metab_Enz"/>
</dbReference>
<keyword evidence="4" id="KW-1185">Reference proteome</keyword>
<dbReference type="Gene3D" id="2.60.40.380">
    <property type="entry name" value="Purple acid phosphatase-like, N-terminal"/>
    <property type="match status" value="1"/>
</dbReference>
<evidence type="ECO:0000313" key="3">
    <source>
        <dbReference type="EMBL" id="QDL55648.1"/>
    </source>
</evidence>